<comment type="caution">
    <text evidence="3">The sequence shown here is derived from an EMBL/GenBank/DDBJ whole genome shotgun (WGS) entry which is preliminary data.</text>
</comment>
<dbReference type="EMBL" id="VXIV02000090">
    <property type="protein sequence ID" value="KAF6040959.1"/>
    <property type="molecule type" value="Genomic_DNA"/>
</dbReference>
<proteinExistence type="inferred from homology"/>
<dbReference type="InterPro" id="IPR011600">
    <property type="entry name" value="Pept_C14_caspase"/>
</dbReference>
<comment type="similarity">
    <text evidence="1">Belongs to the peptidase C14A family.</text>
</comment>
<dbReference type="SUPFAM" id="SSF52129">
    <property type="entry name" value="Caspase-like"/>
    <property type="match status" value="1"/>
</dbReference>
<dbReference type="Gene3D" id="3.40.50.1460">
    <property type="match status" value="1"/>
</dbReference>
<evidence type="ECO:0000313" key="4">
    <source>
        <dbReference type="Proteomes" id="UP000593567"/>
    </source>
</evidence>
<dbReference type="GO" id="GO:0004197">
    <property type="term" value="F:cysteine-type endopeptidase activity"/>
    <property type="evidence" value="ECO:0007669"/>
    <property type="project" value="InterPro"/>
</dbReference>
<dbReference type="OrthoDB" id="6162091at2759"/>
<dbReference type="PRINTS" id="PR00376">
    <property type="entry name" value="IL1BCENZYME"/>
</dbReference>
<dbReference type="Proteomes" id="UP000593567">
    <property type="component" value="Unassembled WGS sequence"/>
</dbReference>
<evidence type="ECO:0000313" key="3">
    <source>
        <dbReference type="EMBL" id="KAF6040959.1"/>
    </source>
</evidence>
<name>A0A7J7KS42_BUGNE</name>
<dbReference type="AlphaFoldDB" id="A0A7J7KS42"/>
<dbReference type="Pfam" id="PF00656">
    <property type="entry name" value="Peptidase_C14"/>
    <property type="match status" value="1"/>
</dbReference>
<dbReference type="GO" id="GO:0006508">
    <property type="term" value="P:proteolysis"/>
    <property type="evidence" value="ECO:0007669"/>
    <property type="project" value="InterPro"/>
</dbReference>
<evidence type="ECO:0000259" key="2">
    <source>
        <dbReference type="PROSITE" id="PS50208"/>
    </source>
</evidence>
<feature type="domain" description="Caspase family p20" evidence="2">
    <location>
        <begin position="89"/>
        <end position="138"/>
    </location>
</feature>
<dbReference type="PROSITE" id="PS50208">
    <property type="entry name" value="CASPASE_P20"/>
    <property type="match status" value="1"/>
</dbReference>
<evidence type="ECO:0000256" key="1">
    <source>
        <dbReference type="ARBA" id="ARBA00010134"/>
    </source>
</evidence>
<reference evidence="3" key="1">
    <citation type="submission" date="2020-06" db="EMBL/GenBank/DDBJ databases">
        <title>Draft genome of Bugula neritina, a colonial animal packing powerful symbionts and potential medicines.</title>
        <authorList>
            <person name="Rayko M."/>
        </authorList>
    </citation>
    <scope>NUCLEOTIDE SEQUENCE [LARGE SCALE GENOMIC DNA]</scope>
    <source>
        <strain evidence="3">Kwan_BN1</strain>
    </source>
</reference>
<dbReference type="InterPro" id="IPR029030">
    <property type="entry name" value="Caspase-like_dom_sf"/>
</dbReference>
<dbReference type="InterPro" id="IPR001309">
    <property type="entry name" value="Pept_C14_p20"/>
</dbReference>
<dbReference type="InterPro" id="IPR015917">
    <property type="entry name" value="Pept_C14A"/>
</dbReference>
<accession>A0A7J7KS42</accession>
<keyword evidence="4" id="KW-1185">Reference proteome</keyword>
<protein>
    <recommendedName>
        <fullName evidence="2">Caspase family p20 domain-containing protein</fullName>
    </recommendedName>
</protein>
<organism evidence="3 4">
    <name type="scientific">Bugula neritina</name>
    <name type="common">Brown bryozoan</name>
    <name type="synonym">Sertularia neritina</name>
    <dbReference type="NCBI Taxonomy" id="10212"/>
    <lineage>
        <taxon>Eukaryota</taxon>
        <taxon>Metazoa</taxon>
        <taxon>Spiralia</taxon>
        <taxon>Lophotrochozoa</taxon>
        <taxon>Bryozoa</taxon>
        <taxon>Gymnolaemata</taxon>
        <taxon>Cheilostomatida</taxon>
        <taxon>Flustrina</taxon>
        <taxon>Buguloidea</taxon>
        <taxon>Bugulidae</taxon>
        <taxon>Bugula</taxon>
    </lineage>
</organism>
<gene>
    <name evidence="3" type="ORF">EB796_000676</name>
</gene>
<sequence length="152" mass="17657">MAYCYAVALKRLLDSFVFVVEDDNQSDGRTEEVTADDDLSDLSDEDEYLYPDEEGEKMKLMRLKLEGTTSFKIKKLFSNTDKVFSMTRKRGRALIINNKNFDKRPDLCRQGSDVDVENMSTMLKDFKFDVVTHTDLKAAVFMFNFFIELLLD</sequence>